<keyword evidence="2" id="KW-1185">Reference proteome</keyword>
<dbReference type="EMBL" id="VSRR010002680">
    <property type="protein sequence ID" value="MPC32718.1"/>
    <property type="molecule type" value="Genomic_DNA"/>
</dbReference>
<dbReference type="AlphaFoldDB" id="A0A5B7EH30"/>
<evidence type="ECO:0000313" key="1">
    <source>
        <dbReference type="EMBL" id="MPC32718.1"/>
    </source>
</evidence>
<sequence length="205" mass="23235">MIKFSVPAARGVHPLPFYYYSLLVNILIAFGKRSLLPTAVDKPAWSTFQSHSVPTTEKSLHIRSRVWLSLRPPHHLRTRKRLAFTCSSITAWPSDLFFRPFYDLPPIVFIVFNDTRPPCPSRSFSVHFTPTHPSLSDTPARQVPAGLLTRRCAGPKSVWPRPLAGEQVGVVAARVPGLEWLRCVTIGGSLTRWLRQTTSWHDIWT</sequence>
<accession>A0A5B7EH30</accession>
<protein>
    <submittedName>
        <fullName evidence="1">Uncharacterized protein</fullName>
    </submittedName>
</protein>
<gene>
    <name evidence="1" type="ORF">E2C01_026043</name>
</gene>
<evidence type="ECO:0000313" key="2">
    <source>
        <dbReference type="Proteomes" id="UP000324222"/>
    </source>
</evidence>
<name>A0A5B7EH30_PORTR</name>
<dbReference type="Proteomes" id="UP000324222">
    <property type="component" value="Unassembled WGS sequence"/>
</dbReference>
<comment type="caution">
    <text evidence="1">The sequence shown here is derived from an EMBL/GenBank/DDBJ whole genome shotgun (WGS) entry which is preliminary data.</text>
</comment>
<proteinExistence type="predicted"/>
<organism evidence="1 2">
    <name type="scientific">Portunus trituberculatus</name>
    <name type="common">Swimming crab</name>
    <name type="synonym">Neptunus trituberculatus</name>
    <dbReference type="NCBI Taxonomy" id="210409"/>
    <lineage>
        <taxon>Eukaryota</taxon>
        <taxon>Metazoa</taxon>
        <taxon>Ecdysozoa</taxon>
        <taxon>Arthropoda</taxon>
        <taxon>Crustacea</taxon>
        <taxon>Multicrustacea</taxon>
        <taxon>Malacostraca</taxon>
        <taxon>Eumalacostraca</taxon>
        <taxon>Eucarida</taxon>
        <taxon>Decapoda</taxon>
        <taxon>Pleocyemata</taxon>
        <taxon>Brachyura</taxon>
        <taxon>Eubrachyura</taxon>
        <taxon>Portunoidea</taxon>
        <taxon>Portunidae</taxon>
        <taxon>Portuninae</taxon>
        <taxon>Portunus</taxon>
    </lineage>
</organism>
<reference evidence="1 2" key="1">
    <citation type="submission" date="2019-05" db="EMBL/GenBank/DDBJ databases">
        <title>Another draft genome of Portunus trituberculatus and its Hox gene families provides insights of decapod evolution.</title>
        <authorList>
            <person name="Jeong J.-H."/>
            <person name="Song I."/>
            <person name="Kim S."/>
            <person name="Choi T."/>
            <person name="Kim D."/>
            <person name="Ryu S."/>
            <person name="Kim W."/>
        </authorList>
    </citation>
    <scope>NUCLEOTIDE SEQUENCE [LARGE SCALE GENOMIC DNA]</scope>
    <source>
        <tissue evidence="1">Muscle</tissue>
    </source>
</reference>